<accession>A0A7H8QDE4</accession>
<reference evidence="2" key="1">
    <citation type="submission" date="2020-06" db="EMBL/GenBank/DDBJ databases">
        <title>Isolation of Planomicrobium glaciei.</title>
        <authorList>
            <person name="Malisova L."/>
            <person name="Safrankova R."/>
            <person name="Jakubu V."/>
            <person name="Spanelova P."/>
        </authorList>
    </citation>
    <scope>NUCLEOTIDE SEQUENCE [LARGE SCALE GENOMIC DNA]</scope>
    <source>
        <strain evidence="2">NRL-ATB46093</strain>
    </source>
</reference>
<dbReference type="Gene3D" id="1.20.120.520">
    <property type="entry name" value="nmb1532 protein domain like"/>
    <property type="match status" value="1"/>
</dbReference>
<gene>
    <name evidence="1" type="ORF">HF394_16430</name>
</gene>
<evidence type="ECO:0000313" key="2">
    <source>
        <dbReference type="Proteomes" id="UP000509222"/>
    </source>
</evidence>
<dbReference type="Proteomes" id="UP000509222">
    <property type="component" value="Chromosome"/>
</dbReference>
<sequence>MPSGPSLRQLHAHHAIHQGGLSGAIAKTQEMEDLLRAKEFEVARQAADHLVEYWQTRVISHADAEEDGFYLEMLEQDPSLKEAVDKLTRDHDLLRIIAADIKEMLKKDGLTYEVMQQFHALLVVNAIHSRDEERLLLEDSVR</sequence>
<dbReference type="AlphaFoldDB" id="A0A7H8QDE4"/>
<name>A0A7H8QDE4_9BACL</name>
<organism evidence="1 2">
    <name type="scientific">Planococcus glaciei</name>
    <dbReference type="NCBI Taxonomy" id="459472"/>
    <lineage>
        <taxon>Bacteria</taxon>
        <taxon>Bacillati</taxon>
        <taxon>Bacillota</taxon>
        <taxon>Bacilli</taxon>
        <taxon>Bacillales</taxon>
        <taxon>Caryophanaceae</taxon>
        <taxon>Planococcus</taxon>
    </lineage>
</organism>
<keyword evidence="2" id="KW-1185">Reference proteome</keyword>
<dbReference type="RefSeq" id="WP_176294904.1">
    <property type="nucleotide sequence ID" value="NZ_CP051177.1"/>
</dbReference>
<protein>
    <submittedName>
        <fullName evidence="1">Hemerythrin domain-containing protein</fullName>
    </submittedName>
</protein>
<dbReference type="EMBL" id="CP051177">
    <property type="protein sequence ID" value="QKX52034.1"/>
    <property type="molecule type" value="Genomic_DNA"/>
</dbReference>
<proteinExistence type="predicted"/>
<evidence type="ECO:0000313" key="1">
    <source>
        <dbReference type="EMBL" id="QKX52034.1"/>
    </source>
</evidence>